<dbReference type="Pfam" id="PF23598">
    <property type="entry name" value="LRR_14"/>
    <property type="match status" value="1"/>
</dbReference>
<dbReference type="PANTHER" id="PTHR48060">
    <property type="entry name" value="DNA DAMAGE-REPAIR/TOLERATION PROTEIN DRT100"/>
    <property type="match status" value="1"/>
</dbReference>
<comment type="caution">
    <text evidence="6">The sequence shown here is derived from an EMBL/GenBank/DDBJ whole genome shotgun (WGS) entry which is preliminary data.</text>
</comment>
<evidence type="ECO:0000256" key="1">
    <source>
        <dbReference type="ARBA" id="ARBA00022614"/>
    </source>
</evidence>
<keyword evidence="4" id="KW-0472">Membrane</keyword>
<dbReference type="SMART" id="SM00369">
    <property type="entry name" value="LRR_TYP"/>
    <property type="match status" value="7"/>
</dbReference>
<keyword evidence="4" id="KW-0812">Transmembrane</keyword>
<name>A0ABR4N5U4_9FUNG</name>
<dbReference type="Gene3D" id="3.80.10.10">
    <property type="entry name" value="Ribonuclease Inhibitor"/>
    <property type="match status" value="5"/>
</dbReference>
<evidence type="ECO:0000256" key="4">
    <source>
        <dbReference type="SAM" id="Phobius"/>
    </source>
</evidence>
<keyword evidence="3" id="KW-0677">Repeat</keyword>
<keyword evidence="4" id="KW-1133">Transmembrane helix</keyword>
<gene>
    <name evidence="6" type="ORF">HK105_205616</name>
</gene>
<dbReference type="PANTHER" id="PTHR48060:SF9">
    <property type="entry name" value="LRR RECEPTOR-LIKE SERINE_THREONINE-PROTEIN KINASE GSO1"/>
    <property type="match status" value="1"/>
</dbReference>
<dbReference type="InterPro" id="IPR001611">
    <property type="entry name" value="Leu-rich_rpt"/>
</dbReference>
<feature type="transmembrane region" description="Helical" evidence="4">
    <location>
        <begin position="263"/>
        <end position="284"/>
    </location>
</feature>
<keyword evidence="1" id="KW-0433">Leucine-rich repeat</keyword>
<protein>
    <recommendedName>
        <fullName evidence="5">Disease resistance R13L4/SHOC-2-like LRR domain-containing protein</fullName>
    </recommendedName>
</protein>
<feature type="domain" description="Disease resistance R13L4/SHOC-2-like LRR" evidence="5">
    <location>
        <begin position="52"/>
        <end position="217"/>
    </location>
</feature>
<accession>A0ABR4N5U4</accession>
<keyword evidence="7" id="KW-1185">Reference proteome</keyword>
<dbReference type="InterPro" id="IPR055414">
    <property type="entry name" value="LRR_R13L4/SHOC2-like"/>
</dbReference>
<dbReference type="Proteomes" id="UP001527925">
    <property type="component" value="Unassembled WGS sequence"/>
</dbReference>
<evidence type="ECO:0000259" key="5">
    <source>
        <dbReference type="Pfam" id="PF23598"/>
    </source>
</evidence>
<dbReference type="EMBL" id="JADGIZ020000029">
    <property type="protein sequence ID" value="KAL2914874.1"/>
    <property type="molecule type" value="Genomic_DNA"/>
</dbReference>
<proteinExistence type="predicted"/>
<dbReference type="Pfam" id="PF00560">
    <property type="entry name" value="LRR_1"/>
    <property type="match status" value="2"/>
</dbReference>
<reference evidence="6 7" key="1">
    <citation type="submission" date="2023-09" db="EMBL/GenBank/DDBJ databases">
        <title>Pangenome analysis of Batrachochytrium dendrobatidis and related Chytrids.</title>
        <authorList>
            <person name="Yacoub M.N."/>
            <person name="Stajich J.E."/>
            <person name="James T.Y."/>
        </authorList>
    </citation>
    <scope>NUCLEOTIDE SEQUENCE [LARGE SCALE GENOMIC DNA]</scope>
    <source>
        <strain evidence="6 7">JEL0888</strain>
    </source>
</reference>
<dbReference type="InterPro" id="IPR032675">
    <property type="entry name" value="LRR_dom_sf"/>
</dbReference>
<evidence type="ECO:0000256" key="3">
    <source>
        <dbReference type="ARBA" id="ARBA00022737"/>
    </source>
</evidence>
<dbReference type="InterPro" id="IPR053211">
    <property type="entry name" value="DNA_repair-toleration"/>
</dbReference>
<dbReference type="Pfam" id="PF13855">
    <property type="entry name" value="LRR_8"/>
    <property type="match status" value="1"/>
</dbReference>
<evidence type="ECO:0000313" key="6">
    <source>
        <dbReference type="EMBL" id="KAL2914874.1"/>
    </source>
</evidence>
<dbReference type="SUPFAM" id="SSF52058">
    <property type="entry name" value="L domain-like"/>
    <property type="match status" value="2"/>
</dbReference>
<organism evidence="6 7">
    <name type="scientific">Polyrhizophydium stewartii</name>
    <dbReference type="NCBI Taxonomy" id="2732419"/>
    <lineage>
        <taxon>Eukaryota</taxon>
        <taxon>Fungi</taxon>
        <taxon>Fungi incertae sedis</taxon>
        <taxon>Chytridiomycota</taxon>
        <taxon>Chytridiomycota incertae sedis</taxon>
        <taxon>Chytridiomycetes</taxon>
        <taxon>Rhizophydiales</taxon>
        <taxon>Rhizophydiales incertae sedis</taxon>
        <taxon>Polyrhizophydium</taxon>
    </lineage>
</organism>
<dbReference type="InterPro" id="IPR003591">
    <property type="entry name" value="Leu-rich_rpt_typical-subtyp"/>
</dbReference>
<sequence length="1275" mass="132418">MSATADCSVLSTAFPSLALPANCCTNPRVTCTNGRITGLELSSSGLSGPMPQALSQLNVLRVLSVFNNSFTGPIPSWFGDMTSLSSLYLGLNSFSGTVPDSLGKLTGLQTLALGQNNLAMPLPESLGNLQGLSYLGLNGLPFWRPIPDWVGKLTSLTFLNLGSSSFNGTIPEWLGNLKSLESLYLDTNDFSGTIPASFSQISNITTLHVYNNPRLTGELPATIYSQGSCLASGTKLCSNSTNIQTLCKLSAFASTNSGLSGGAIGGIVAGVVVVIAAVAAFVWFRTRGQNNKPLLPSEQPMIGREPVSSIATSPSYVSRSGSPSLASSSAYQDAGNGSARLVESIVTAPAGPNGNKAVLVERAPVPGDGSDLSNNKLNGSLPRLQGLSKLSQIDLSSNKFSGRIPDSLGRLPSLTVLDLSRNNLEGDVSATALANLTRLTSLSVVCEACCGQVLQRYLTSVAALRSLGKNNLAIRDLDWLAPLKQLASLSLSSCKLVGPVPPAIRQLVHLEKLELSSNQLNASIPDWIGELASLKSLDLGLNQLGGTVPESMGRLASLAKLKLDNNLLQGSIPESLGRLPNLTSLEVQSNPMLGGELPPSLSPSKSCKMARTAICSTSTVQQSLCGPTSPECATLAAAFPGISLGSNCCTSGLAVCDGGVISAITMARRNISGSLPQSLARLRNITEIDLSGNSGLTGVMPSGFTNLTACNLSGTKVCSDGSAPAACNLPICTNTAETPKAVLLAAGLMTIVVFLGIGVFIVLAPAPHVAAAVSDALSAAWPKGVKAESPGGGVHLLTLANSPWTQETFDVGDRCALALAIVGALAPLGWRLLAGIGSSRQLSSVDSLYFERLVGPLTPAPAPAPMFGLCLHGADSLRLVGEARTGHGDAVRAALQAAVAAAWPHGFNFAGVWLGCHTVRLNGAVWSAKTHGQASIRFLLAHVVRSLAAAGFGVVAALRLRQSSIHGDEEPDALLFELRSDATDQISPAAPTADLLLISEPAAPAAAPAVEQPQPKPLPQAETVPPVVVVSAVGADVLEIISPPAVGARLATVVRSNWPPGIRRSDPVQLVFRGPQMSADAVSGAVATIRLNESPWSAANVHAAGGRLLMLAIIASLLRDGWRLAAAPDGITRGWTLRPFLFEPCPPVQAFNLCAVSLVRNRWMRLMHNASDMAPEAQDAAFAAVSAAILASPCKTESVSRTDGVAVWALSCFIWDPFGEMELWNRGLVVKVIDHMRRAGFALLDAARFANAGEQCDTLVFLSQRSANAAVVPAG</sequence>
<evidence type="ECO:0000313" key="7">
    <source>
        <dbReference type="Proteomes" id="UP001527925"/>
    </source>
</evidence>
<feature type="transmembrane region" description="Helical" evidence="4">
    <location>
        <begin position="741"/>
        <end position="764"/>
    </location>
</feature>
<keyword evidence="2" id="KW-0732">Signal</keyword>
<evidence type="ECO:0000256" key="2">
    <source>
        <dbReference type="ARBA" id="ARBA00022729"/>
    </source>
</evidence>